<proteinExistence type="predicted"/>
<evidence type="ECO:0000313" key="1">
    <source>
        <dbReference type="EMBL" id="KAJ1217498.1"/>
    </source>
</evidence>
<dbReference type="EMBL" id="JANPWB010000001">
    <property type="protein sequence ID" value="KAJ1217498.1"/>
    <property type="molecule type" value="Genomic_DNA"/>
</dbReference>
<comment type="caution">
    <text evidence="1">The sequence shown here is derived from an EMBL/GenBank/DDBJ whole genome shotgun (WGS) entry which is preliminary data.</text>
</comment>
<protein>
    <submittedName>
        <fullName evidence="1">Uncharacterized protein</fullName>
    </submittedName>
</protein>
<accession>A0AAV7WWM3</accession>
<dbReference type="AlphaFoldDB" id="A0AAV7WWM3"/>
<reference evidence="1" key="1">
    <citation type="journal article" date="2022" name="bioRxiv">
        <title>Sequencing and chromosome-scale assembly of the giantPleurodeles waltlgenome.</title>
        <authorList>
            <person name="Brown T."/>
            <person name="Elewa A."/>
            <person name="Iarovenko S."/>
            <person name="Subramanian E."/>
            <person name="Araus A.J."/>
            <person name="Petzold A."/>
            <person name="Susuki M."/>
            <person name="Suzuki K.-i.T."/>
            <person name="Hayashi T."/>
            <person name="Toyoda A."/>
            <person name="Oliveira C."/>
            <person name="Osipova E."/>
            <person name="Leigh N.D."/>
            <person name="Simon A."/>
            <person name="Yun M.H."/>
        </authorList>
    </citation>
    <scope>NUCLEOTIDE SEQUENCE</scope>
    <source>
        <strain evidence="1">20211129_DDA</strain>
        <tissue evidence="1">Liver</tissue>
    </source>
</reference>
<sequence>MTTGVSPFVLFRRRCPNTILEPGWVNKFLDNAVCVNKDGYVKERELSKVKKSKTRFDCNHAVKVTKVKVGDLVMIKRPGMSIAGCKLSKPLRVVKIFTNAVKTCDHRVWNLNRVVLYKGGVVQEHQDDYENSTKAGDNYRDSEFIGNSTKVGDNSRDSEFCLLTVYLTRFIISFQCCCKGEEVLYSGMNKFWNPGVEVEQRQLQRGTGPVRTDRRVVGPLCAELVEC</sequence>
<evidence type="ECO:0000313" key="2">
    <source>
        <dbReference type="Proteomes" id="UP001066276"/>
    </source>
</evidence>
<dbReference type="Proteomes" id="UP001066276">
    <property type="component" value="Chromosome 1_1"/>
</dbReference>
<keyword evidence="2" id="KW-1185">Reference proteome</keyword>
<organism evidence="1 2">
    <name type="scientific">Pleurodeles waltl</name>
    <name type="common">Iberian ribbed newt</name>
    <dbReference type="NCBI Taxonomy" id="8319"/>
    <lineage>
        <taxon>Eukaryota</taxon>
        <taxon>Metazoa</taxon>
        <taxon>Chordata</taxon>
        <taxon>Craniata</taxon>
        <taxon>Vertebrata</taxon>
        <taxon>Euteleostomi</taxon>
        <taxon>Amphibia</taxon>
        <taxon>Batrachia</taxon>
        <taxon>Caudata</taxon>
        <taxon>Salamandroidea</taxon>
        <taxon>Salamandridae</taxon>
        <taxon>Pleurodelinae</taxon>
        <taxon>Pleurodeles</taxon>
    </lineage>
</organism>
<name>A0AAV7WWM3_PLEWA</name>
<gene>
    <name evidence="1" type="ORF">NDU88_005092</name>
</gene>